<evidence type="ECO:0000313" key="7">
    <source>
        <dbReference type="EMBL" id="ORA25775.1"/>
    </source>
</evidence>
<proteinExistence type="predicted"/>
<dbReference type="PROSITE" id="PS00552">
    <property type="entry name" value="HTH_MERR_1"/>
    <property type="match status" value="1"/>
</dbReference>
<dbReference type="Pfam" id="PF09278">
    <property type="entry name" value="MerR-DNA-bind"/>
    <property type="match status" value="1"/>
</dbReference>
<dbReference type="Proteomes" id="UP000192284">
    <property type="component" value="Unassembled WGS sequence"/>
</dbReference>
<protein>
    <submittedName>
        <fullName evidence="7">Heavy metal-responsive transcriptional regulator</fullName>
    </submittedName>
</protein>
<dbReference type="PROSITE" id="PS50937">
    <property type="entry name" value="HTH_MERR_2"/>
    <property type="match status" value="1"/>
</dbReference>
<keyword evidence="2" id="KW-0238">DNA-binding</keyword>
<dbReference type="OrthoDB" id="9802039at2"/>
<dbReference type="Pfam" id="PF00376">
    <property type="entry name" value="MerR"/>
    <property type="match status" value="1"/>
</dbReference>
<dbReference type="PRINTS" id="PR00040">
    <property type="entry name" value="HTHMERR"/>
</dbReference>
<dbReference type="PANTHER" id="PTHR30204">
    <property type="entry name" value="REDOX-CYCLING DRUG-SENSING TRANSCRIPTIONAL ACTIVATOR SOXR"/>
    <property type="match status" value="1"/>
</dbReference>
<accession>A0A1X0A7A5</accession>
<feature type="domain" description="HTH merR-type" evidence="6">
    <location>
        <begin position="1"/>
        <end position="71"/>
    </location>
</feature>
<evidence type="ECO:0000256" key="1">
    <source>
        <dbReference type="ARBA" id="ARBA00023015"/>
    </source>
</evidence>
<dbReference type="EMBL" id="MVHE01000002">
    <property type="protein sequence ID" value="ORA25775.1"/>
    <property type="molecule type" value="Genomic_DNA"/>
</dbReference>
<dbReference type="SMART" id="SM00422">
    <property type="entry name" value="HTH_MERR"/>
    <property type="match status" value="1"/>
</dbReference>
<dbReference type="InterPro" id="IPR047057">
    <property type="entry name" value="MerR_fam"/>
</dbReference>
<feature type="coiled-coil region" evidence="4">
    <location>
        <begin position="93"/>
        <end position="120"/>
    </location>
</feature>
<evidence type="ECO:0000256" key="4">
    <source>
        <dbReference type="SAM" id="Coils"/>
    </source>
</evidence>
<organism evidence="7 8">
    <name type="scientific">Mycobacterium angelicum</name>
    <dbReference type="NCBI Taxonomy" id="470074"/>
    <lineage>
        <taxon>Bacteria</taxon>
        <taxon>Bacillati</taxon>
        <taxon>Actinomycetota</taxon>
        <taxon>Actinomycetes</taxon>
        <taxon>Mycobacteriales</taxon>
        <taxon>Mycobacteriaceae</taxon>
        <taxon>Mycobacterium</taxon>
    </lineage>
</organism>
<keyword evidence="8" id="KW-1185">Reference proteome</keyword>
<keyword evidence="4" id="KW-0175">Coiled coil</keyword>
<dbReference type="InterPro" id="IPR015358">
    <property type="entry name" value="Tscrpt_reg_MerR_DNA-bd"/>
</dbReference>
<evidence type="ECO:0000256" key="2">
    <source>
        <dbReference type="ARBA" id="ARBA00023125"/>
    </source>
</evidence>
<evidence type="ECO:0000313" key="8">
    <source>
        <dbReference type="Proteomes" id="UP000192284"/>
    </source>
</evidence>
<feature type="region of interest" description="Disordered" evidence="5">
    <location>
        <begin position="133"/>
        <end position="155"/>
    </location>
</feature>
<keyword evidence="1" id="KW-0805">Transcription regulation</keyword>
<gene>
    <name evidence="7" type="ORF">BST12_01640</name>
</gene>
<dbReference type="PANTHER" id="PTHR30204:SF94">
    <property type="entry name" value="HEAVY METAL-DEPENDENT TRANSCRIPTIONAL REGULATOR HI_0293-RELATED"/>
    <property type="match status" value="1"/>
</dbReference>
<sequence length="155" mass="17135">MARTVGGAARAVGVSSKAIRIWEAKGLLRPAERSKAGYRLFTEDDIEVLRFIGRAKALGLTLAEIKDILDLHRQGTAPCDQVTTMLDEHIRGIDRTIADLQALRAALSAARRTARTQQRRGQRATICRIIETPTDDAEPTRSDVDSIRSHTCRTD</sequence>
<dbReference type="InterPro" id="IPR000551">
    <property type="entry name" value="MerR-type_HTH_dom"/>
</dbReference>
<reference evidence="7 8" key="1">
    <citation type="submission" date="2017-02" db="EMBL/GenBank/DDBJ databases">
        <title>The new phylogeny of genus Mycobacterium.</title>
        <authorList>
            <person name="Tortoli E."/>
            <person name="Trovato A."/>
            <person name="Cirillo D.M."/>
        </authorList>
    </citation>
    <scope>NUCLEOTIDE SEQUENCE [LARGE SCALE GENOMIC DNA]</scope>
    <source>
        <strain evidence="7 8">DSM 45057</strain>
    </source>
</reference>
<dbReference type="RefSeq" id="WP_083111264.1">
    <property type="nucleotide sequence ID" value="NZ_JACKTS010000014.1"/>
</dbReference>
<dbReference type="GO" id="GO:0003677">
    <property type="term" value="F:DNA binding"/>
    <property type="evidence" value="ECO:0007669"/>
    <property type="project" value="UniProtKB-KW"/>
</dbReference>
<feature type="compositionally biased region" description="Basic and acidic residues" evidence="5">
    <location>
        <begin position="138"/>
        <end position="155"/>
    </location>
</feature>
<evidence type="ECO:0000256" key="3">
    <source>
        <dbReference type="ARBA" id="ARBA00023163"/>
    </source>
</evidence>
<comment type="caution">
    <text evidence="7">The sequence shown here is derived from an EMBL/GenBank/DDBJ whole genome shotgun (WGS) entry which is preliminary data.</text>
</comment>
<name>A0A1X0A7A5_MYCAN</name>
<dbReference type="InterPro" id="IPR009061">
    <property type="entry name" value="DNA-bd_dom_put_sf"/>
</dbReference>
<dbReference type="SUPFAM" id="SSF46955">
    <property type="entry name" value="Putative DNA-binding domain"/>
    <property type="match status" value="1"/>
</dbReference>
<dbReference type="Gene3D" id="1.10.1660.10">
    <property type="match status" value="1"/>
</dbReference>
<keyword evidence="3" id="KW-0804">Transcription</keyword>
<dbReference type="GO" id="GO:0003700">
    <property type="term" value="F:DNA-binding transcription factor activity"/>
    <property type="evidence" value="ECO:0007669"/>
    <property type="project" value="InterPro"/>
</dbReference>
<evidence type="ECO:0000256" key="5">
    <source>
        <dbReference type="SAM" id="MobiDB-lite"/>
    </source>
</evidence>
<dbReference type="AlphaFoldDB" id="A0A1X0A7A5"/>
<evidence type="ECO:0000259" key="6">
    <source>
        <dbReference type="PROSITE" id="PS50937"/>
    </source>
</evidence>